<keyword evidence="2" id="KW-0472">Membrane</keyword>
<comment type="caution">
    <text evidence="3">The sequence shown here is derived from an EMBL/GenBank/DDBJ whole genome shotgun (WGS) entry which is preliminary data.</text>
</comment>
<organism evidence="3 4">
    <name type="scientific">Fibrella forsythiae</name>
    <dbReference type="NCBI Taxonomy" id="2817061"/>
    <lineage>
        <taxon>Bacteria</taxon>
        <taxon>Pseudomonadati</taxon>
        <taxon>Bacteroidota</taxon>
        <taxon>Cytophagia</taxon>
        <taxon>Cytophagales</taxon>
        <taxon>Spirosomataceae</taxon>
        <taxon>Fibrella</taxon>
    </lineage>
</organism>
<dbReference type="RefSeq" id="WP_207331155.1">
    <property type="nucleotide sequence ID" value="NZ_JAFMYW010000007.1"/>
</dbReference>
<evidence type="ECO:0000256" key="2">
    <source>
        <dbReference type="SAM" id="Phobius"/>
    </source>
</evidence>
<reference evidence="3 4" key="1">
    <citation type="submission" date="2021-03" db="EMBL/GenBank/DDBJ databases">
        <title>Fibrella sp. HMF5405 genome sequencing and assembly.</title>
        <authorList>
            <person name="Kang H."/>
            <person name="Kim H."/>
            <person name="Bae S."/>
            <person name="Joh K."/>
        </authorList>
    </citation>
    <scope>NUCLEOTIDE SEQUENCE [LARGE SCALE GENOMIC DNA]</scope>
    <source>
        <strain evidence="3 4">HMF5405</strain>
    </source>
</reference>
<evidence type="ECO:0000313" key="4">
    <source>
        <dbReference type="Proteomes" id="UP000664628"/>
    </source>
</evidence>
<keyword evidence="4" id="KW-1185">Reference proteome</keyword>
<proteinExistence type="predicted"/>
<keyword evidence="2" id="KW-0812">Transmembrane</keyword>
<dbReference type="Proteomes" id="UP000664628">
    <property type="component" value="Unassembled WGS sequence"/>
</dbReference>
<accession>A0ABS3JMG5</accession>
<dbReference type="EMBL" id="JAFMYW010000007">
    <property type="protein sequence ID" value="MBO0951200.1"/>
    <property type="molecule type" value="Genomic_DNA"/>
</dbReference>
<gene>
    <name evidence="3" type="ORF">J2I46_21625</name>
</gene>
<protein>
    <submittedName>
        <fullName evidence="3">Uncharacterized protein</fullName>
    </submittedName>
</protein>
<evidence type="ECO:0000256" key="1">
    <source>
        <dbReference type="SAM" id="MobiDB-lite"/>
    </source>
</evidence>
<keyword evidence="2" id="KW-1133">Transmembrane helix</keyword>
<name>A0ABS3JMG5_9BACT</name>
<feature type="compositionally biased region" description="Low complexity" evidence="1">
    <location>
        <begin position="94"/>
        <end position="120"/>
    </location>
</feature>
<sequence>MSIKRGDLVTSQGANVKLFTQADATSAVFKTIATSGTLIGTSLGETITLRGVVYLAIVLVDASSPVGFRKIWVDEEFVVGSTNPDYDYTKDAESTTNTPSGGSTGSTTTPTTNTTQQPGTVPIKLDDGKVVYVKITLDNTGIDLISEQVDDKSTTDKMKKWITYGFIGVLALVVVTTIVLLTRKSK</sequence>
<feature type="region of interest" description="Disordered" evidence="1">
    <location>
        <begin position="88"/>
        <end position="121"/>
    </location>
</feature>
<evidence type="ECO:0000313" key="3">
    <source>
        <dbReference type="EMBL" id="MBO0951200.1"/>
    </source>
</evidence>
<feature type="transmembrane region" description="Helical" evidence="2">
    <location>
        <begin position="161"/>
        <end position="181"/>
    </location>
</feature>